<reference evidence="9" key="1">
    <citation type="submission" date="2020-11" db="EMBL/GenBank/DDBJ databases">
        <title>Nocardioides sp. nov., isolated from Soil of Cynanchum wilfordii Hemsley rhizosphere.</title>
        <authorList>
            <person name="Lee J.-S."/>
            <person name="Suh M.K."/>
            <person name="Kim J.-S."/>
        </authorList>
    </citation>
    <scope>NUCLEOTIDE SEQUENCE</scope>
    <source>
        <strain evidence="9">KCTC 19275</strain>
    </source>
</reference>
<dbReference type="Proteomes" id="UP000640489">
    <property type="component" value="Unassembled WGS sequence"/>
</dbReference>
<dbReference type="PANTHER" id="PTHR11629">
    <property type="entry name" value="VACUOLAR PROTON ATPASES"/>
    <property type="match status" value="1"/>
</dbReference>
<comment type="caution">
    <text evidence="9">The sequence shown here is derived from an EMBL/GenBank/DDBJ whole genome shotgun (WGS) entry which is preliminary data.</text>
</comment>
<name>A0A930YDQ6_9ACTN</name>
<dbReference type="PANTHER" id="PTHR11629:SF63">
    <property type="entry name" value="V-TYPE PROTON ATPASE SUBUNIT A"/>
    <property type="match status" value="1"/>
</dbReference>
<dbReference type="Pfam" id="PF01496">
    <property type="entry name" value="V_ATPase_I"/>
    <property type="match status" value="1"/>
</dbReference>
<keyword evidence="6" id="KW-0406">Ion transport</keyword>
<evidence type="ECO:0000313" key="10">
    <source>
        <dbReference type="Proteomes" id="UP000640489"/>
    </source>
</evidence>
<dbReference type="AlphaFoldDB" id="A0A930YDQ6"/>
<keyword evidence="10" id="KW-1185">Reference proteome</keyword>
<evidence type="ECO:0000256" key="6">
    <source>
        <dbReference type="ARBA" id="ARBA00023065"/>
    </source>
</evidence>
<protein>
    <submittedName>
        <fullName evidence="9">ATPase</fullName>
    </submittedName>
</protein>
<dbReference type="GO" id="GO:0051117">
    <property type="term" value="F:ATPase binding"/>
    <property type="evidence" value="ECO:0007669"/>
    <property type="project" value="TreeGrafter"/>
</dbReference>
<evidence type="ECO:0000256" key="3">
    <source>
        <dbReference type="ARBA" id="ARBA00022448"/>
    </source>
</evidence>
<comment type="similarity">
    <text evidence="2">Belongs to the V-ATPase 116 kDa subunit family.</text>
</comment>
<dbReference type="GO" id="GO:0033179">
    <property type="term" value="C:proton-transporting V-type ATPase, V0 domain"/>
    <property type="evidence" value="ECO:0007669"/>
    <property type="project" value="InterPro"/>
</dbReference>
<gene>
    <name evidence="9" type="ORF">ISU07_15390</name>
</gene>
<feature type="transmembrane region" description="Helical" evidence="8">
    <location>
        <begin position="219"/>
        <end position="240"/>
    </location>
</feature>
<feature type="transmembrane region" description="Helical" evidence="8">
    <location>
        <begin position="412"/>
        <end position="438"/>
    </location>
</feature>
<dbReference type="GO" id="GO:0007035">
    <property type="term" value="P:vacuolar acidification"/>
    <property type="evidence" value="ECO:0007669"/>
    <property type="project" value="TreeGrafter"/>
</dbReference>
<evidence type="ECO:0000313" key="9">
    <source>
        <dbReference type="EMBL" id="MBF4764516.1"/>
    </source>
</evidence>
<evidence type="ECO:0000256" key="4">
    <source>
        <dbReference type="ARBA" id="ARBA00022692"/>
    </source>
</evidence>
<sequence>MPWREAVEPVRMERVAVVAPRPLLRDVLVVVADSGQVELDAPVETGRVLGPAARRLEDMPVDQALVPVLAQHAVDPDRLVELGRVDLLAGEAALQTLAADAMERDGVTALTGWAVAGALPGLRAVLTPLGGAVVRLEAPPGVDPPTLLPGRSPLHQHFSPLVATYGTVPYADVDPTVVAGIAYVAMFGMMFGDVGHGLLLVVAGLLLRSRPHGRLAKVARAWPFVLGAGVAATAVGFLYGEVFGPTGALEPVWLSPTDEPVTVLVAGIAVGAVLLAGAYALGTLNRRREGGWPLALYAPSGAAGIALFLGLGAIAVGWYFDGTWGHWLVPVGAAVWAVGLVLVFVGLLYGAGFSATGAVQAFVELLDTVIQVGANLLSFARLAAFGLAHAALSGLVWQATRDLAGGGLLGWVWSALVFLLGNAVAFTLEALVAAVQALRLEYYELFSRVFQGQGRPFRPWHIPMVSTLSAPDRSESPS</sequence>
<feature type="transmembrane region" description="Helical" evidence="8">
    <location>
        <begin position="260"/>
        <end position="282"/>
    </location>
</feature>
<feature type="transmembrane region" description="Helical" evidence="8">
    <location>
        <begin position="181"/>
        <end position="207"/>
    </location>
</feature>
<dbReference type="InterPro" id="IPR002490">
    <property type="entry name" value="V-ATPase_116kDa_su"/>
</dbReference>
<proteinExistence type="inferred from homology"/>
<keyword evidence="5 8" id="KW-1133">Transmembrane helix</keyword>
<feature type="transmembrane region" description="Helical" evidence="8">
    <location>
        <begin position="326"/>
        <end position="351"/>
    </location>
</feature>
<dbReference type="EMBL" id="JADKPN010000009">
    <property type="protein sequence ID" value="MBF4764516.1"/>
    <property type="molecule type" value="Genomic_DNA"/>
</dbReference>
<evidence type="ECO:0000256" key="5">
    <source>
        <dbReference type="ARBA" id="ARBA00022989"/>
    </source>
</evidence>
<evidence type="ECO:0000256" key="1">
    <source>
        <dbReference type="ARBA" id="ARBA00004141"/>
    </source>
</evidence>
<comment type="subcellular location">
    <subcellularLocation>
        <location evidence="1">Membrane</location>
        <topology evidence="1">Multi-pass membrane protein</topology>
    </subcellularLocation>
</comment>
<dbReference type="GO" id="GO:0016471">
    <property type="term" value="C:vacuolar proton-transporting V-type ATPase complex"/>
    <property type="evidence" value="ECO:0007669"/>
    <property type="project" value="TreeGrafter"/>
</dbReference>
<keyword evidence="3" id="KW-0813">Transport</keyword>
<organism evidence="9 10">
    <name type="scientific">Nocardioides islandensis</name>
    <dbReference type="NCBI Taxonomy" id="433663"/>
    <lineage>
        <taxon>Bacteria</taxon>
        <taxon>Bacillati</taxon>
        <taxon>Actinomycetota</taxon>
        <taxon>Actinomycetes</taxon>
        <taxon>Propionibacteriales</taxon>
        <taxon>Nocardioidaceae</taxon>
        <taxon>Nocardioides</taxon>
    </lineage>
</organism>
<feature type="transmembrane region" description="Helical" evidence="8">
    <location>
        <begin position="294"/>
        <end position="320"/>
    </location>
</feature>
<evidence type="ECO:0000256" key="7">
    <source>
        <dbReference type="ARBA" id="ARBA00023136"/>
    </source>
</evidence>
<accession>A0A930YDQ6</accession>
<dbReference type="RefSeq" id="WP_194707699.1">
    <property type="nucleotide sequence ID" value="NZ_JADKPN010000009.1"/>
</dbReference>
<keyword evidence="4 8" id="KW-0812">Transmembrane</keyword>
<evidence type="ECO:0000256" key="2">
    <source>
        <dbReference type="ARBA" id="ARBA00009904"/>
    </source>
</evidence>
<dbReference type="GO" id="GO:0046961">
    <property type="term" value="F:proton-transporting ATPase activity, rotational mechanism"/>
    <property type="evidence" value="ECO:0007669"/>
    <property type="project" value="InterPro"/>
</dbReference>
<evidence type="ECO:0000256" key="8">
    <source>
        <dbReference type="SAM" id="Phobius"/>
    </source>
</evidence>
<feature type="transmembrane region" description="Helical" evidence="8">
    <location>
        <begin position="372"/>
        <end position="392"/>
    </location>
</feature>
<keyword evidence="7 8" id="KW-0472">Membrane</keyword>